<comment type="caution">
    <text evidence="1">The sequence shown here is derived from an EMBL/GenBank/DDBJ whole genome shotgun (WGS) entry which is preliminary data.</text>
</comment>
<evidence type="ECO:0000313" key="1">
    <source>
        <dbReference type="EMBL" id="MEJ8662302.1"/>
    </source>
</evidence>
<keyword evidence="2" id="KW-1185">Reference proteome</keyword>
<organism evidence="1 2">
    <name type="scientific">Streptomyces pratisoli</name>
    <dbReference type="NCBI Taxonomy" id="3139917"/>
    <lineage>
        <taxon>Bacteria</taxon>
        <taxon>Bacillati</taxon>
        <taxon>Actinomycetota</taxon>
        <taxon>Actinomycetes</taxon>
        <taxon>Kitasatosporales</taxon>
        <taxon>Streptomycetaceae</taxon>
        <taxon>Streptomyces</taxon>
    </lineage>
</organism>
<evidence type="ECO:0000313" key="2">
    <source>
        <dbReference type="Proteomes" id="UP001375539"/>
    </source>
</evidence>
<gene>
    <name evidence="1" type="ORF">WKI58_38590</name>
</gene>
<proteinExistence type="predicted"/>
<name>A0ACC6QVF4_9ACTN</name>
<sequence length="133" mass="14387">MPTTSTPQEKTDAPAAAAVLYVCVERSLTAPGLAQERAEQEGQTFARAHGLALVETITDPFGTPDPIHREGWRRVRAMAAAGEVSTVIVRWPTTLAPESRHELRYREVNALAEHGVTVRYSWAPLAAGSGGLR</sequence>
<accession>A0ACC6QVF4</accession>
<reference evidence="1" key="1">
    <citation type="submission" date="2024-03" db="EMBL/GenBank/DDBJ databases">
        <title>Novel Streptomyces species of biotechnological and ecological value are a feature of Machair soil.</title>
        <authorList>
            <person name="Prole J.R."/>
            <person name="Goodfellow M."/>
            <person name="Allenby N."/>
            <person name="Ward A.C."/>
        </authorList>
    </citation>
    <scope>NUCLEOTIDE SEQUENCE</scope>
    <source>
        <strain evidence="1">MS1.AVA.4</strain>
    </source>
</reference>
<protein>
    <submittedName>
        <fullName evidence="1">Uncharacterized protein</fullName>
    </submittedName>
</protein>
<dbReference type="Proteomes" id="UP001375539">
    <property type="component" value="Unassembled WGS sequence"/>
</dbReference>
<dbReference type="EMBL" id="JBBKAI010000004">
    <property type="protein sequence ID" value="MEJ8662302.1"/>
    <property type="molecule type" value="Genomic_DNA"/>
</dbReference>